<dbReference type="AlphaFoldDB" id="A0A3Q8XQZ8"/>
<evidence type="ECO:0000313" key="2">
    <source>
        <dbReference type="Proteomes" id="UP000268192"/>
    </source>
</evidence>
<accession>A0A3Q8XQZ8</accession>
<proteinExistence type="predicted"/>
<dbReference type="KEGG" id="abaw:D5400_11425"/>
<dbReference type="RefSeq" id="WP_126010120.1">
    <property type="nucleotide sequence ID" value="NZ_CP032509.1"/>
</dbReference>
<evidence type="ECO:0000313" key="1">
    <source>
        <dbReference type="EMBL" id="AZN71801.1"/>
    </source>
</evidence>
<dbReference type="Proteomes" id="UP000268192">
    <property type="component" value="Chromosome"/>
</dbReference>
<gene>
    <name evidence="1" type="ORF">D5400_11425</name>
</gene>
<name>A0A3Q8XQZ8_9HYPH</name>
<reference evidence="1 2" key="1">
    <citation type="submission" date="2018-09" db="EMBL/GenBank/DDBJ databases">
        <title>Marinorhizobium profundi gen. nov., sp. nov., isolated from a deep-sea sediment sample from the New Britain Trench and proposal of Marinorhizobiaceae fam. nov. in the order Rhizobiales of the class Alphaproteobacteria.</title>
        <authorList>
            <person name="Cao J."/>
        </authorList>
    </citation>
    <scope>NUCLEOTIDE SEQUENCE [LARGE SCALE GENOMIC DNA]</scope>
    <source>
        <strain evidence="1 2">WS11</strain>
    </source>
</reference>
<organism evidence="1 2">
    <name type="scientific">Georhizobium profundi</name>
    <dbReference type="NCBI Taxonomy" id="2341112"/>
    <lineage>
        <taxon>Bacteria</taxon>
        <taxon>Pseudomonadati</taxon>
        <taxon>Pseudomonadota</taxon>
        <taxon>Alphaproteobacteria</taxon>
        <taxon>Hyphomicrobiales</taxon>
        <taxon>Rhizobiaceae</taxon>
        <taxon>Georhizobium</taxon>
    </lineage>
</organism>
<dbReference type="EMBL" id="CP032509">
    <property type="protein sequence ID" value="AZN71801.1"/>
    <property type="molecule type" value="Genomic_DNA"/>
</dbReference>
<sequence length="78" mass="8689">MTDKHLRHLEEAIRRTGEVAAELGRAAGKPIFYTDPAHPEGIIKEYPDGSRDLIDRKLGEERLLAHLGPRLPNHAAAE</sequence>
<dbReference type="OrthoDB" id="7916674at2"/>
<protein>
    <submittedName>
        <fullName evidence="1">Uncharacterized protein</fullName>
    </submittedName>
</protein>
<keyword evidence="2" id="KW-1185">Reference proteome</keyword>